<proteinExistence type="predicted"/>
<dbReference type="EMBL" id="JANAVB010011800">
    <property type="protein sequence ID" value="KAJ6836737.1"/>
    <property type="molecule type" value="Genomic_DNA"/>
</dbReference>
<organism evidence="1 2">
    <name type="scientific">Iris pallida</name>
    <name type="common">Sweet iris</name>
    <dbReference type="NCBI Taxonomy" id="29817"/>
    <lineage>
        <taxon>Eukaryota</taxon>
        <taxon>Viridiplantae</taxon>
        <taxon>Streptophyta</taxon>
        <taxon>Embryophyta</taxon>
        <taxon>Tracheophyta</taxon>
        <taxon>Spermatophyta</taxon>
        <taxon>Magnoliopsida</taxon>
        <taxon>Liliopsida</taxon>
        <taxon>Asparagales</taxon>
        <taxon>Iridaceae</taxon>
        <taxon>Iridoideae</taxon>
        <taxon>Irideae</taxon>
        <taxon>Iris</taxon>
    </lineage>
</organism>
<gene>
    <name evidence="1" type="ORF">M6B38_325150</name>
</gene>
<dbReference type="AlphaFoldDB" id="A0AAX6H809"/>
<name>A0AAX6H809_IRIPA</name>
<reference evidence="1" key="1">
    <citation type="journal article" date="2023" name="GigaByte">
        <title>Genome assembly of the bearded iris, Iris pallida Lam.</title>
        <authorList>
            <person name="Bruccoleri R.E."/>
            <person name="Oakeley E.J."/>
            <person name="Faust A.M.E."/>
            <person name="Altorfer M."/>
            <person name="Dessus-Babus S."/>
            <person name="Burckhardt D."/>
            <person name="Oertli M."/>
            <person name="Naumann U."/>
            <person name="Petersen F."/>
            <person name="Wong J."/>
        </authorList>
    </citation>
    <scope>NUCLEOTIDE SEQUENCE</scope>
    <source>
        <strain evidence="1">GSM-AAB239-AS_SAM_17_03QT</strain>
    </source>
</reference>
<reference evidence="1" key="2">
    <citation type="submission" date="2023-04" db="EMBL/GenBank/DDBJ databases">
        <authorList>
            <person name="Bruccoleri R.E."/>
            <person name="Oakeley E.J."/>
            <person name="Faust A.-M."/>
            <person name="Dessus-Babus S."/>
            <person name="Altorfer M."/>
            <person name="Burckhardt D."/>
            <person name="Oertli M."/>
            <person name="Naumann U."/>
            <person name="Petersen F."/>
            <person name="Wong J."/>
        </authorList>
    </citation>
    <scope>NUCLEOTIDE SEQUENCE</scope>
    <source>
        <strain evidence="1">GSM-AAB239-AS_SAM_17_03QT</strain>
        <tissue evidence="1">Leaf</tissue>
    </source>
</reference>
<dbReference type="Proteomes" id="UP001140949">
    <property type="component" value="Unassembled WGS sequence"/>
</dbReference>
<evidence type="ECO:0000313" key="1">
    <source>
        <dbReference type="EMBL" id="KAJ6836737.1"/>
    </source>
</evidence>
<evidence type="ECO:0000313" key="2">
    <source>
        <dbReference type="Proteomes" id="UP001140949"/>
    </source>
</evidence>
<keyword evidence="2" id="KW-1185">Reference proteome</keyword>
<accession>A0AAX6H809</accession>
<sequence length="48" mass="5286">MHIHNTLALTDSVNLYAFDAGGKGQLGIELSFQQNERGNPERVDIDLS</sequence>
<protein>
    <submittedName>
        <fullName evidence="1">Ultraviolet-B receptor UVR8</fullName>
    </submittedName>
</protein>
<keyword evidence="1" id="KW-0675">Receptor</keyword>
<comment type="caution">
    <text evidence="1">The sequence shown here is derived from an EMBL/GenBank/DDBJ whole genome shotgun (WGS) entry which is preliminary data.</text>
</comment>